<evidence type="ECO:0000313" key="1">
    <source>
        <dbReference type="EMBL" id="DAG04024.1"/>
    </source>
</evidence>
<protein>
    <submittedName>
        <fullName evidence="1">Uncharacterized protein</fullName>
    </submittedName>
</protein>
<reference evidence="1" key="1">
    <citation type="journal article" date="2021" name="Proc. Natl. Acad. Sci. U.S.A.">
        <title>A Catalog of Tens of Thousands of Viruses from Human Metagenomes Reveals Hidden Associations with Chronic Diseases.</title>
        <authorList>
            <person name="Tisza M.J."/>
            <person name="Buck C.B."/>
        </authorList>
    </citation>
    <scope>NUCLEOTIDE SEQUENCE</scope>
    <source>
        <strain evidence="1">CtbEa13</strain>
    </source>
</reference>
<name>A0A8S5VBF9_9CAUD</name>
<organism evidence="1">
    <name type="scientific">Myoviridae sp. ctbEa13</name>
    <dbReference type="NCBI Taxonomy" id="2825136"/>
    <lineage>
        <taxon>Viruses</taxon>
        <taxon>Duplodnaviria</taxon>
        <taxon>Heunggongvirae</taxon>
        <taxon>Uroviricota</taxon>
        <taxon>Caudoviricetes</taxon>
    </lineage>
</organism>
<dbReference type="EMBL" id="BK016237">
    <property type="protein sequence ID" value="DAG04024.1"/>
    <property type="molecule type" value="Genomic_DNA"/>
</dbReference>
<sequence>MRDNRPQHGGCGNCPRLLREIPVSDHSELSIGGVVRSLNLRHLTNESRSVRHLIDVGESDVVLHRIRHIDSHEALILLVCNDTTVTTSTEFIKCGSGRDRHLNLTIRLINTEVVINQELPEGGSVECRESGGQIGTDERRNQERIRQDRNIHVAIRQVSLEDTIECGNHFGISQTLETRIRSTIVVVDSELRNVRRIEQTGTTFDTSVRNLLDEQIPTSNNRIGVDLLDGLLKSKLLHLLQFDEPQIVCDFERVNVHFLLVQTSIDTRNVVRTVANHVSELIHDTCPVNSVVGNVINESATNINRDIHSVRYEVLRLIQSGVKLRKSSGEKCKVGIMQSRITNVHSPCLRTNHVQSGHRSSSVLSRNAIDEEILLNRRGSKYAHLLTSLFHENFCEILRSFCSSMVFVETGKHAIRNIGCTSHTRGGKSTGTKNDCHSLVGSDVGYDRSRSKLNCDEALNQQVECFTRLSLNSLSRPLVSQLNVRCNNETGKISDCRHASTLFEVTLRGRELNGIAELNSVCSGKNTTSNIVLVGNGRIAAHKHRNLIFNDQSHYTLPPYLFAQAAAMSRSASSESVVFTGCSIAPKDFLESQVGFLSSSSSVSMISSLSSSIISSSSSVSSSVA</sequence>
<accession>A0A8S5VBF9</accession>
<proteinExistence type="predicted"/>